<evidence type="ECO:0000313" key="1">
    <source>
        <dbReference type="EMBL" id="MCY0146143.1"/>
    </source>
</evidence>
<organism evidence="1 3">
    <name type="scientific">Hoeflea algicola</name>
    <dbReference type="NCBI Taxonomy" id="2983763"/>
    <lineage>
        <taxon>Bacteria</taxon>
        <taxon>Pseudomonadati</taxon>
        <taxon>Pseudomonadota</taxon>
        <taxon>Alphaproteobacteria</taxon>
        <taxon>Hyphomicrobiales</taxon>
        <taxon>Rhizobiaceae</taxon>
        <taxon>Hoeflea</taxon>
    </lineage>
</organism>
<comment type="caution">
    <text evidence="1">The sequence shown here is derived from an EMBL/GenBank/DDBJ whole genome shotgun (WGS) entry which is preliminary data.</text>
</comment>
<proteinExistence type="predicted"/>
<dbReference type="RefSeq" id="WP_267651837.1">
    <property type="nucleotide sequence ID" value="NZ_JAOVZR010000001.1"/>
</dbReference>
<reference evidence="1" key="1">
    <citation type="submission" date="2022-10" db="EMBL/GenBank/DDBJ databases">
        <title>Hoeflea sp. G2-23, isolated from marine algae.</title>
        <authorList>
            <person name="Kristyanto S."/>
            <person name="Kim J.M."/>
            <person name="Jeon C.O."/>
        </authorList>
    </citation>
    <scope>NUCLEOTIDE SEQUENCE</scope>
    <source>
        <strain evidence="1">G2-23</strain>
    </source>
</reference>
<protein>
    <submittedName>
        <fullName evidence="1">Phage tail protein</fullName>
    </submittedName>
</protein>
<evidence type="ECO:0000313" key="2">
    <source>
        <dbReference type="EMBL" id="MCY0150873.1"/>
    </source>
</evidence>
<dbReference type="EMBL" id="JAOVZR010000001">
    <property type="protein sequence ID" value="MCY0146143.1"/>
    <property type="molecule type" value="Genomic_DNA"/>
</dbReference>
<evidence type="ECO:0000313" key="3">
    <source>
        <dbReference type="Proteomes" id="UP001073227"/>
    </source>
</evidence>
<dbReference type="Proteomes" id="UP001073227">
    <property type="component" value="Unassembled WGS sequence"/>
</dbReference>
<gene>
    <name evidence="1" type="ORF">OEG84_00025</name>
    <name evidence="2" type="ORF">OEG84_25035</name>
</gene>
<keyword evidence="3" id="KW-1185">Reference proteome</keyword>
<sequence>MVFSLIGGAIAAAVGLGSATLFGVSAGAIIGGGLALAANLALSYLNRPKKTLSTAVQGQVQLGGDVADQVLFGTGKTKGHRIYYAKYGGGNAQNAEVFVLANGRCDGLEEYIYFYGEKHDLISVTPVDNEAARYTVDGFGSSINIRFYDGSPGQLADSELVAATSALGNPWKATSTVAGHAYVVVERTWSASLFDKGRPEFEFVLRGWCEYDPRKDSTVSGGSGSHRIDDPDTWEHSVNPAIHRLNFQLGLRGTLSGDVLVGVGKPISQIDVAMHMAAANVCDTERTIGGRTIPTYHCNLFVSAEDDHIAVLQMMEDAMAGYAVNRAGLDGVLAGAPQVPVLEITADGIRADAPRKSKNRRSGFDGINILSGQFTSIEAHYNPESLETVSSNADIAADGRKRPAGNDFLQVTDPDIAQYLLNIRYRQNRKAKQRSLPVSRKVGTRLQPGDWVTYEDTDWLITKWGFDRQFQFTLELAETGDDVYDEEGITAGPVIVAPSAPANPSLISTVSNFTVAAGLITGTNGAQTPALQFGWDDPEDPTVTAVQIQYRQNGTESPVFTATATDVAAGTLVMPGGVQSVLDYDARATISTQPDRLKSWTSWVTTVAPTQTVQLMLAEVAGDIRGTLDTMRAQIDDLHHRIELSGGDASMDTTERYLERRVITRQQGALKATVISEQQARIDGDAALAEDITAVEAMAEGANAGGLFKIEASAGAGDVLSRLTMYARASIEDAFEDAGLVIEVVGDGEDPPTLSGRVVISAAQFVVTDGTETNLPLVFEDGVLKIQNILFGDGVGGTITGATGKMVSDYVNERMTFSD</sequence>
<name>A0ABT3Z2Z6_9HYPH</name>
<accession>A0ABT3Z2Z6</accession>
<dbReference type="EMBL" id="JAOVZR010000004">
    <property type="protein sequence ID" value="MCY0150873.1"/>
    <property type="molecule type" value="Genomic_DNA"/>
</dbReference>